<dbReference type="EMBL" id="JARBHB010000008">
    <property type="protein sequence ID" value="KAJ8877498.1"/>
    <property type="molecule type" value="Genomic_DNA"/>
</dbReference>
<gene>
    <name evidence="1" type="ORF">PR048_021953</name>
</gene>
<organism evidence="1 2">
    <name type="scientific">Dryococelus australis</name>
    <dbReference type="NCBI Taxonomy" id="614101"/>
    <lineage>
        <taxon>Eukaryota</taxon>
        <taxon>Metazoa</taxon>
        <taxon>Ecdysozoa</taxon>
        <taxon>Arthropoda</taxon>
        <taxon>Hexapoda</taxon>
        <taxon>Insecta</taxon>
        <taxon>Pterygota</taxon>
        <taxon>Neoptera</taxon>
        <taxon>Polyneoptera</taxon>
        <taxon>Phasmatodea</taxon>
        <taxon>Verophasmatodea</taxon>
        <taxon>Anareolatae</taxon>
        <taxon>Phasmatidae</taxon>
        <taxon>Eurycanthinae</taxon>
        <taxon>Dryococelus</taxon>
    </lineage>
</organism>
<keyword evidence="2" id="KW-1185">Reference proteome</keyword>
<protein>
    <submittedName>
        <fullName evidence="1">Uncharacterized protein</fullName>
    </submittedName>
</protein>
<sequence>MALSSACSPLRTTLFRPWCHTRITAVAAYPIRAEVSRYDKPVSHRPNVLPLSPSSMTAVGLKEFNPRSFFTCLTIVVVGIASSDARFCSDFLGDRSTDVSITTHVSCHESAHEFGALSLWCNLPDLVKLILHEAEDYPVGRTLAGLQKRPKIPAMIGKNPAGNEFRKFPFASVTQVQTVPRMVSPPMWLTLPDRTQRHWLHLPSEERFGMLLERLADQHTGVTRGPGNVVDSWTGDRDEDHFEPPKLAIRDQQPLSANFYSSRSIYNEKYAYFHDVIYYESIAKFVSYLISTTHFGTKIDESEIHNHEISLMQHFYIGSKIKLDPGSELGSFDLLSGKMLVHPGISVSIATSKTTPATKIQAISFQQTPDNSCVLFAWRTRRKPLLNGKLKHPRRAALPGQTDNHIRLLAGVAAALHTRCGFPVDRPPPPPCKGFNYLAEPPPLCQVTLWERDGLLPGDGDSAVSPGFPVTPADLALACLPALGYRSRPSRAYLPAAPACPCCTSFSSRPQSLVHPRRVQAVAERPALRYQAKTRARAIIKVTRCEKKEQQLKSAPPASKRGRYLNNAPDYSSLTKTSRVRFPEGSPPPPPGIFACGNRAGRCRWSAGFLGDLPFPPPLHSGAAAYSPRFTLIGPQDLDVKSRPSLFASLQIGELSFVMACYKVSWIRRERLRPESARQRADTFGPSCMVAVNVADDKSLLVCYNEATEYQRSFVGRNEGNAADGGKTTGCKHIQSNRSSQYGQQLDELAAVTPSDADRSLRVSGAMLTAVCSTTAERRQAANTTVEMVPQMFNWIEIGAFWGPGKNLEVLIVLFQPRTGTSSSVIRRIIVLEDPILPRKDNHHVRVDGFITKTIKSAFHTVHGTWRLQREHSPDHNTVPTALCSSSNGCRVSVLRRFSPDTLTSIRSIQTKT</sequence>
<evidence type="ECO:0000313" key="1">
    <source>
        <dbReference type="EMBL" id="KAJ8877498.1"/>
    </source>
</evidence>
<comment type="caution">
    <text evidence="1">The sequence shown here is derived from an EMBL/GenBank/DDBJ whole genome shotgun (WGS) entry which is preliminary data.</text>
</comment>
<dbReference type="Proteomes" id="UP001159363">
    <property type="component" value="Chromosome 7"/>
</dbReference>
<proteinExistence type="predicted"/>
<accession>A0ABQ9GZN5</accession>
<evidence type="ECO:0000313" key="2">
    <source>
        <dbReference type="Proteomes" id="UP001159363"/>
    </source>
</evidence>
<reference evidence="1 2" key="1">
    <citation type="submission" date="2023-02" db="EMBL/GenBank/DDBJ databases">
        <title>LHISI_Scaffold_Assembly.</title>
        <authorList>
            <person name="Stuart O.P."/>
            <person name="Cleave R."/>
            <person name="Magrath M.J.L."/>
            <person name="Mikheyev A.S."/>
        </authorList>
    </citation>
    <scope>NUCLEOTIDE SEQUENCE [LARGE SCALE GENOMIC DNA]</scope>
    <source>
        <strain evidence="1">Daus_M_001</strain>
        <tissue evidence="1">Leg muscle</tissue>
    </source>
</reference>
<name>A0ABQ9GZN5_9NEOP</name>